<dbReference type="GO" id="GO:0003676">
    <property type="term" value="F:nucleic acid binding"/>
    <property type="evidence" value="ECO:0007669"/>
    <property type="project" value="InterPro"/>
</dbReference>
<dbReference type="Pfam" id="PF07727">
    <property type="entry name" value="RVT_2"/>
    <property type="match status" value="1"/>
</dbReference>
<proteinExistence type="predicted"/>
<keyword evidence="6" id="KW-1185">Reference proteome</keyword>
<dbReference type="InterPro" id="IPR013103">
    <property type="entry name" value="RVT_2"/>
</dbReference>
<dbReference type="SUPFAM" id="SSF53098">
    <property type="entry name" value="Ribonuclease H-like"/>
    <property type="match status" value="1"/>
</dbReference>
<feature type="compositionally biased region" description="Basic and acidic residues" evidence="3">
    <location>
        <begin position="304"/>
        <end position="315"/>
    </location>
</feature>
<evidence type="ECO:0000313" key="6">
    <source>
        <dbReference type="Proteomes" id="UP000235145"/>
    </source>
</evidence>
<dbReference type="InterPro" id="IPR001584">
    <property type="entry name" value="Integrase_cat-core"/>
</dbReference>
<dbReference type="PROSITE" id="PS50994">
    <property type="entry name" value="INTEGRASE"/>
    <property type="match status" value="1"/>
</dbReference>
<dbReference type="InterPro" id="IPR039537">
    <property type="entry name" value="Retrotran_Ty1/copia-like"/>
</dbReference>
<evidence type="ECO:0000256" key="1">
    <source>
        <dbReference type="ARBA" id="ARBA00022723"/>
    </source>
</evidence>
<dbReference type="PANTHER" id="PTHR42648:SF20">
    <property type="entry name" value="RNA-DIRECTED DNA POLYMERASE"/>
    <property type="match status" value="1"/>
</dbReference>
<keyword evidence="2" id="KW-0378">Hydrolase</keyword>
<dbReference type="GO" id="GO:0046872">
    <property type="term" value="F:metal ion binding"/>
    <property type="evidence" value="ECO:0007669"/>
    <property type="project" value="UniProtKB-KW"/>
</dbReference>
<dbReference type="InterPro" id="IPR012337">
    <property type="entry name" value="RNaseH-like_sf"/>
</dbReference>
<dbReference type="Gene3D" id="3.30.420.10">
    <property type="entry name" value="Ribonuclease H-like superfamily/Ribonuclease H"/>
    <property type="match status" value="1"/>
</dbReference>
<dbReference type="EMBL" id="NBSK02000009">
    <property type="protein sequence ID" value="KAJ0185147.1"/>
    <property type="molecule type" value="Genomic_DNA"/>
</dbReference>
<comment type="caution">
    <text evidence="5">The sequence shown here is derived from an EMBL/GenBank/DDBJ whole genome shotgun (WGS) entry which is preliminary data.</text>
</comment>
<dbReference type="AlphaFoldDB" id="A0A9R1WT85"/>
<evidence type="ECO:0000256" key="3">
    <source>
        <dbReference type="SAM" id="MobiDB-lite"/>
    </source>
</evidence>
<feature type="region of interest" description="Disordered" evidence="3">
    <location>
        <begin position="98"/>
        <end position="128"/>
    </location>
</feature>
<organism evidence="5 6">
    <name type="scientific">Lactuca sativa</name>
    <name type="common">Garden lettuce</name>
    <dbReference type="NCBI Taxonomy" id="4236"/>
    <lineage>
        <taxon>Eukaryota</taxon>
        <taxon>Viridiplantae</taxon>
        <taxon>Streptophyta</taxon>
        <taxon>Embryophyta</taxon>
        <taxon>Tracheophyta</taxon>
        <taxon>Spermatophyta</taxon>
        <taxon>Magnoliopsida</taxon>
        <taxon>eudicotyledons</taxon>
        <taxon>Gunneridae</taxon>
        <taxon>Pentapetalae</taxon>
        <taxon>asterids</taxon>
        <taxon>campanulids</taxon>
        <taxon>Asterales</taxon>
        <taxon>Asteraceae</taxon>
        <taxon>Cichorioideae</taxon>
        <taxon>Cichorieae</taxon>
        <taxon>Lactucinae</taxon>
        <taxon>Lactuca</taxon>
    </lineage>
</organism>
<name>A0A9R1WT85_LACSA</name>
<evidence type="ECO:0000256" key="2">
    <source>
        <dbReference type="ARBA" id="ARBA00022801"/>
    </source>
</evidence>
<accession>A0A9R1WT85</accession>
<dbReference type="PANTHER" id="PTHR42648">
    <property type="entry name" value="TRANSPOSASE, PUTATIVE-RELATED"/>
    <property type="match status" value="1"/>
</dbReference>
<feature type="region of interest" description="Disordered" evidence="3">
    <location>
        <begin position="302"/>
        <end position="321"/>
    </location>
</feature>
<reference evidence="5 6" key="1">
    <citation type="journal article" date="2017" name="Nat. Commun.">
        <title>Genome assembly with in vitro proximity ligation data and whole-genome triplication in lettuce.</title>
        <authorList>
            <person name="Reyes-Chin-Wo S."/>
            <person name="Wang Z."/>
            <person name="Yang X."/>
            <person name="Kozik A."/>
            <person name="Arikit S."/>
            <person name="Song C."/>
            <person name="Xia L."/>
            <person name="Froenicke L."/>
            <person name="Lavelle D.O."/>
            <person name="Truco M.J."/>
            <person name="Xia R."/>
            <person name="Zhu S."/>
            <person name="Xu C."/>
            <person name="Xu H."/>
            <person name="Xu X."/>
            <person name="Cox K."/>
            <person name="Korf I."/>
            <person name="Meyers B.C."/>
            <person name="Michelmore R.W."/>
        </authorList>
    </citation>
    <scope>NUCLEOTIDE SEQUENCE [LARGE SCALE GENOMIC DNA]</scope>
    <source>
        <strain evidence="6">cv. Salinas</strain>
        <tissue evidence="5">Seedlings</tissue>
    </source>
</reference>
<sequence length="377" mass="43235">MIRVLMPKCFNQEFDTFYKDNGIKHERTSPYSPQQNGLAERKNRTLCVMRSKLGAQSMKSVFIGYAQNNKAYRLLDDKSGVVVESRDVEIFNYKFSRDDEKSNNTTSTSTSRETIPPPSFVEEPREGTRTRIKKSFGDDFYSYLVKGTQKKLKGEVIFSINMDDDPKTFTEAMMSRDAPLWKEAINDERDSILGNRTWEFADLPKGRRPIGSKWIFNKKYHRDESISAYKARLVAKGSRKQEGIDYFDTYTPIARISSIRTLIAISDLKGLYIHQLDVKTTFLNGYLKEEIYLEQPEGFAIPRPENKSEKDRKSDTSFYSSVKPNVNSGRVVAQLEYASAIGRMMYATYCTRPDIAFVKQIESVYCQSRDGALEGSG</sequence>
<keyword evidence="1" id="KW-0479">Metal-binding</keyword>
<dbReference type="Pfam" id="PF25597">
    <property type="entry name" value="SH3_retrovirus"/>
    <property type="match status" value="1"/>
</dbReference>
<dbReference type="InterPro" id="IPR036397">
    <property type="entry name" value="RNaseH_sf"/>
</dbReference>
<feature type="domain" description="Integrase catalytic" evidence="4">
    <location>
        <begin position="1"/>
        <end position="46"/>
    </location>
</feature>
<dbReference type="GO" id="GO:0016787">
    <property type="term" value="F:hydrolase activity"/>
    <property type="evidence" value="ECO:0007669"/>
    <property type="project" value="UniProtKB-KW"/>
</dbReference>
<dbReference type="Proteomes" id="UP000235145">
    <property type="component" value="Unassembled WGS sequence"/>
</dbReference>
<dbReference type="GO" id="GO:0015074">
    <property type="term" value="P:DNA integration"/>
    <property type="evidence" value="ECO:0007669"/>
    <property type="project" value="InterPro"/>
</dbReference>
<gene>
    <name evidence="5" type="ORF">LSAT_V11C900494230</name>
</gene>
<evidence type="ECO:0000313" key="5">
    <source>
        <dbReference type="EMBL" id="KAJ0185147.1"/>
    </source>
</evidence>
<dbReference type="InterPro" id="IPR057670">
    <property type="entry name" value="SH3_retrovirus"/>
</dbReference>
<protein>
    <recommendedName>
        <fullName evidence="4">Integrase catalytic domain-containing protein</fullName>
    </recommendedName>
</protein>
<evidence type="ECO:0000259" key="4">
    <source>
        <dbReference type="PROSITE" id="PS50994"/>
    </source>
</evidence>